<feature type="domain" description="Aconitase/3-isopropylmalate dehydratase large subunit alpha/beta/alpha" evidence="13">
    <location>
        <begin position="59"/>
        <end position="524"/>
    </location>
</feature>
<dbReference type="GO" id="GO:0051539">
    <property type="term" value="F:4 iron, 4 sulfur cluster binding"/>
    <property type="evidence" value="ECO:0007669"/>
    <property type="project" value="UniProtKB-KW"/>
</dbReference>
<dbReference type="PROSITE" id="PS00450">
    <property type="entry name" value="ACONITASE_1"/>
    <property type="match status" value="1"/>
</dbReference>
<dbReference type="PANTHER" id="PTHR11670">
    <property type="entry name" value="ACONITASE/IRON-RESPONSIVE ELEMENT FAMILY MEMBER"/>
    <property type="match status" value="1"/>
</dbReference>
<evidence type="ECO:0000313" key="15">
    <source>
        <dbReference type="EMBL" id="SBV32351.1"/>
    </source>
</evidence>
<evidence type="ECO:0000256" key="6">
    <source>
        <dbReference type="ARBA" id="ARBA00022485"/>
    </source>
</evidence>
<feature type="domain" description="Aconitase A/isopropylmalate dehydratase small subunit swivel" evidence="14">
    <location>
        <begin position="649"/>
        <end position="777"/>
    </location>
</feature>
<keyword evidence="6" id="KW-0004">4Fe-4S</keyword>
<dbReference type="EC" id="4.2.1.3" evidence="4"/>
<dbReference type="AlphaFoldDB" id="A0A1Y5PQW2"/>
<gene>
    <name evidence="15" type="primary">acnA</name>
    <name evidence="15" type="ORF">SPPYR_1231</name>
</gene>
<dbReference type="InterPro" id="IPR018136">
    <property type="entry name" value="Aconitase_4Fe-4S_BS"/>
</dbReference>
<dbReference type="Gene3D" id="3.20.19.10">
    <property type="entry name" value="Aconitase, domain 4"/>
    <property type="match status" value="1"/>
</dbReference>
<dbReference type="SUPFAM" id="SSF52016">
    <property type="entry name" value="LeuD/IlvD-like"/>
    <property type="match status" value="1"/>
</dbReference>
<accession>A0A1Y5PQW2</accession>
<evidence type="ECO:0000256" key="9">
    <source>
        <dbReference type="ARBA" id="ARBA00023014"/>
    </source>
</evidence>
<evidence type="ECO:0000256" key="5">
    <source>
        <dbReference type="ARBA" id="ARBA00019378"/>
    </source>
</evidence>
<organism evidence="15">
    <name type="scientific">uncultured Sphingopyxis sp</name>
    <dbReference type="NCBI Taxonomy" id="310581"/>
    <lineage>
        <taxon>Bacteria</taxon>
        <taxon>Pseudomonadati</taxon>
        <taxon>Pseudomonadota</taxon>
        <taxon>Alphaproteobacteria</taxon>
        <taxon>Sphingomonadales</taxon>
        <taxon>Sphingomonadaceae</taxon>
        <taxon>Sphingopyxis</taxon>
        <taxon>environmental samples</taxon>
    </lineage>
</organism>
<evidence type="ECO:0000256" key="3">
    <source>
        <dbReference type="ARBA" id="ARBA00007185"/>
    </source>
</evidence>
<dbReference type="PRINTS" id="PR00415">
    <property type="entry name" value="ACONITASE"/>
</dbReference>
<dbReference type="InterPro" id="IPR001030">
    <property type="entry name" value="Acoase/IPM_deHydtase_lsu_aba"/>
</dbReference>
<dbReference type="PROSITE" id="PS01244">
    <property type="entry name" value="ACONITASE_2"/>
    <property type="match status" value="1"/>
</dbReference>
<comment type="similarity">
    <text evidence="3">Belongs to the aconitase/IPM isomerase family.</text>
</comment>
<dbReference type="UniPathway" id="UPA00223">
    <property type="reaction ID" value="UER00718"/>
</dbReference>
<keyword evidence="8" id="KW-0408">Iron</keyword>
<proteinExistence type="inferred from homology"/>
<comment type="cofactor">
    <cofactor evidence="1">
        <name>[4Fe-4S] cluster</name>
        <dbReference type="ChEBI" id="CHEBI:49883"/>
    </cofactor>
</comment>
<evidence type="ECO:0000256" key="4">
    <source>
        <dbReference type="ARBA" id="ARBA00012926"/>
    </source>
</evidence>
<evidence type="ECO:0000256" key="1">
    <source>
        <dbReference type="ARBA" id="ARBA00001966"/>
    </source>
</evidence>
<dbReference type="GO" id="GO:0006099">
    <property type="term" value="P:tricarboxylic acid cycle"/>
    <property type="evidence" value="ECO:0007669"/>
    <property type="project" value="UniProtKB-UniPathway"/>
</dbReference>
<dbReference type="NCBIfam" id="NF006757">
    <property type="entry name" value="PRK09277.1"/>
    <property type="match status" value="1"/>
</dbReference>
<reference evidence="15" key="1">
    <citation type="submission" date="2016-03" db="EMBL/GenBank/DDBJ databases">
        <authorList>
            <person name="Ploux O."/>
        </authorList>
    </citation>
    <scope>NUCLEOTIDE SEQUENCE</scope>
    <source>
        <strain evidence="15">UC10</strain>
    </source>
</reference>
<dbReference type="InterPro" id="IPR036008">
    <property type="entry name" value="Aconitase_4Fe-4S_dom"/>
</dbReference>
<comment type="pathway">
    <text evidence="2">Carbohydrate metabolism; tricarboxylic acid cycle; isocitrate from oxaloacetate: step 2/2.</text>
</comment>
<dbReference type="InterPro" id="IPR015931">
    <property type="entry name" value="Acnase/IPM_dHydase_lsu_aba_1/3"/>
</dbReference>
<keyword evidence="7" id="KW-0479">Metal-binding</keyword>
<evidence type="ECO:0000259" key="13">
    <source>
        <dbReference type="Pfam" id="PF00330"/>
    </source>
</evidence>
<evidence type="ECO:0000256" key="8">
    <source>
        <dbReference type="ARBA" id="ARBA00023004"/>
    </source>
</evidence>
<dbReference type="InterPro" id="IPR015928">
    <property type="entry name" value="Aconitase/3IPM_dehydase_swvl"/>
</dbReference>
<protein>
    <recommendedName>
        <fullName evidence="5">Aconitate hydratase A</fullName>
        <ecNumber evidence="4">4.2.1.3</ecNumber>
    </recommendedName>
    <alternativeName>
        <fullName evidence="12">Iron-responsive protein-like</fullName>
    </alternativeName>
    <alternativeName>
        <fullName evidence="11">RNA-binding protein</fullName>
    </alternativeName>
</protein>
<name>A0A1Y5PQW2_9SPHN</name>
<sequence length="856" mass="90376">MILSAAGRQLRIIDLPGRLGARLATMPVIHRLVAENLLRAGGDDGTAAFAAWIEEGRSDVELPFRPGRIMMHDTTCVPALVDLAAARDVLAAKGGDPARIDPVVPVDVSTDHSLAVDHFADPDAARLNMARERERNAERLRLMKWASGAFEKLTVHPPGTGIMHTLNLERLASVVRVEERDGEAWAAPDTLIGTDSHTPMVNGIGVLGWGVGGLEAEAAMLGLPVILRVPEVVGVRLAGELPADVFGTDLALLVTQRLRAHGVAGRFVEFFGPGVARLSADTRAAVANMAPEYGATTGFFPVDARTIAYLGETGRPAGMLALVESYCRRQGLWFDPAAAPEYAEVVTIDLGDVVRGVAGPARPQDLRDAGKAVDFITAGVAAGGVPAGAVAIAAITSCTNTSDPRMLVAAGLLARNAVAARLTIPDWVKTSLAPGSPAAEALLRRAGLMEPLEELGFGIVGVGCTTCIGNSGPLVPRMYDAIAAGVVPVAVLSGNRNFPGRVHPEVRESFLLSPPMVVAFALAGDAARDILRDPLGRGGDGRPVTLDDIWPDPDEIDRVLADARAPDDVQRRYDAAEANPAWAALGAPDSALFPWDAGSTYLRPPPFVRADARPALDGAVARPLLVLGDDITTDHISPAGAIPAGTPAARYLIERGETPGDLNVFAARRGNWEAMVRGLFANPSIENLLRAEIAPGKTVHAPGGEEMTLWDAAERYAAERMPLVIVAGDRYGTGSSRDWAAKGPQLLGVRAVIASSFERIHRSNLINMAVLPLTVDRDDALALRSLSPDALIHFPATVPLEPGTVIRMRIEDRGGAHEYAARLAADTRAECDILTRGGMLPALLQNLLGQVVEKVA</sequence>
<evidence type="ECO:0000256" key="11">
    <source>
        <dbReference type="ARBA" id="ARBA00031081"/>
    </source>
</evidence>
<dbReference type="GO" id="GO:0003994">
    <property type="term" value="F:aconitate hydratase activity"/>
    <property type="evidence" value="ECO:0007669"/>
    <property type="project" value="UniProtKB-EC"/>
</dbReference>
<dbReference type="NCBIfam" id="NF009520">
    <property type="entry name" value="PRK12881.1"/>
    <property type="match status" value="1"/>
</dbReference>
<dbReference type="EMBL" id="LT598653">
    <property type="protein sequence ID" value="SBV32351.1"/>
    <property type="molecule type" value="Genomic_DNA"/>
</dbReference>
<evidence type="ECO:0000256" key="12">
    <source>
        <dbReference type="ARBA" id="ARBA00031977"/>
    </source>
</evidence>
<evidence type="ECO:0000256" key="10">
    <source>
        <dbReference type="ARBA" id="ARBA00023501"/>
    </source>
</evidence>
<comment type="catalytic activity">
    <reaction evidence="10">
        <text>citrate = D-threo-isocitrate</text>
        <dbReference type="Rhea" id="RHEA:10336"/>
        <dbReference type="ChEBI" id="CHEBI:15562"/>
        <dbReference type="ChEBI" id="CHEBI:16947"/>
        <dbReference type="EC" id="4.2.1.3"/>
    </reaction>
</comment>
<dbReference type="RefSeq" id="WP_295325261.1">
    <property type="nucleotide sequence ID" value="NZ_LT598653.1"/>
</dbReference>
<keyword evidence="15" id="KW-0456">Lyase</keyword>
<keyword evidence="9" id="KW-0411">Iron-sulfur</keyword>
<dbReference type="Pfam" id="PF00694">
    <property type="entry name" value="Aconitase_C"/>
    <property type="match status" value="1"/>
</dbReference>
<dbReference type="InterPro" id="IPR000573">
    <property type="entry name" value="AconitaseA/IPMdHydase_ssu_swvl"/>
</dbReference>
<dbReference type="KEGG" id="sphu:SPPYR_1231"/>
<dbReference type="InterPro" id="IPR006249">
    <property type="entry name" value="Aconitase/IRP2"/>
</dbReference>
<dbReference type="Pfam" id="PF00330">
    <property type="entry name" value="Aconitase"/>
    <property type="match status" value="1"/>
</dbReference>
<dbReference type="SUPFAM" id="SSF53732">
    <property type="entry name" value="Aconitase iron-sulfur domain"/>
    <property type="match status" value="1"/>
</dbReference>
<evidence type="ECO:0000259" key="14">
    <source>
        <dbReference type="Pfam" id="PF00694"/>
    </source>
</evidence>
<dbReference type="Gene3D" id="3.30.499.10">
    <property type="entry name" value="Aconitase, domain 3"/>
    <property type="match status" value="2"/>
</dbReference>
<dbReference type="GO" id="GO:0046872">
    <property type="term" value="F:metal ion binding"/>
    <property type="evidence" value="ECO:0007669"/>
    <property type="project" value="UniProtKB-KW"/>
</dbReference>
<evidence type="ECO:0000256" key="7">
    <source>
        <dbReference type="ARBA" id="ARBA00022723"/>
    </source>
</evidence>
<dbReference type="Gene3D" id="6.10.190.10">
    <property type="match status" value="1"/>
</dbReference>
<evidence type="ECO:0000256" key="2">
    <source>
        <dbReference type="ARBA" id="ARBA00004717"/>
    </source>
</evidence>